<evidence type="ECO:0000313" key="1">
    <source>
        <dbReference type="EMBL" id="POW15971.1"/>
    </source>
</evidence>
<accession>A0A2S4W2I1</accession>
<reference evidence="1 2" key="1">
    <citation type="submission" date="2017-12" db="EMBL/GenBank/DDBJ databases">
        <title>Gene loss provides genomic basis for host adaptation in cereal stripe rust fungi.</title>
        <authorList>
            <person name="Xia C."/>
        </authorList>
    </citation>
    <scope>NUCLEOTIDE SEQUENCE [LARGE SCALE GENOMIC DNA]</scope>
    <source>
        <strain evidence="1 2">93TX-2</strain>
    </source>
</reference>
<sequence length="63" mass="7205">MNNNTSSEDLGRLNNVSYNTQQFQQQAVLDATSEFNDSIRWAMMWTNGSKWDTVTLDTCQSLP</sequence>
<reference evidence="2" key="2">
    <citation type="journal article" date="2018" name="BMC Genomics">
        <title>Genomic insights into host adaptation between the wheat stripe rust pathogen (Puccinia striiformis f. sp. tritici) and the barley stripe rust pathogen (Puccinia striiformis f. sp. hordei).</title>
        <authorList>
            <person name="Xia C."/>
            <person name="Wang M."/>
            <person name="Yin C."/>
            <person name="Cornejo O.E."/>
            <person name="Hulbert S.H."/>
            <person name="Chen X."/>
        </authorList>
    </citation>
    <scope>NUCLEOTIDE SEQUENCE [LARGE SCALE GENOMIC DNA]</scope>
    <source>
        <strain evidence="2">93TX-2</strain>
    </source>
</reference>
<reference evidence="2" key="3">
    <citation type="journal article" date="2018" name="Mol. Plant Microbe Interact.">
        <title>Genome sequence resources for the wheat stripe rust pathogen (Puccinia striiformis f. sp. tritici) and the barley stripe rust pathogen (Puccinia striiformis f. sp. hordei).</title>
        <authorList>
            <person name="Xia C."/>
            <person name="Wang M."/>
            <person name="Yin C."/>
            <person name="Cornejo O.E."/>
            <person name="Hulbert S.H."/>
            <person name="Chen X."/>
        </authorList>
    </citation>
    <scope>NUCLEOTIDE SEQUENCE [LARGE SCALE GENOMIC DNA]</scope>
    <source>
        <strain evidence="2">93TX-2</strain>
    </source>
</reference>
<dbReference type="EMBL" id="PKSM01000082">
    <property type="protein sequence ID" value="POW15971.1"/>
    <property type="molecule type" value="Genomic_DNA"/>
</dbReference>
<protein>
    <submittedName>
        <fullName evidence="1">Uncharacterized protein</fullName>
    </submittedName>
</protein>
<organism evidence="1 2">
    <name type="scientific">Puccinia striiformis</name>
    <dbReference type="NCBI Taxonomy" id="27350"/>
    <lineage>
        <taxon>Eukaryota</taxon>
        <taxon>Fungi</taxon>
        <taxon>Dikarya</taxon>
        <taxon>Basidiomycota</taxon>
        <taxon>Pucciniomycotina</taxon>
        <taxon>Pucciniomycetes</taxon>
        <taxon>Pucciniales</taxon>
        <taxon>Pucciniaceae</taxon>
        <taxon>Puccinia</taxon>
    </lineage>
</organism>
<dbReference type="Proteomes" id="UP000238274">
    <property type="component" value="Unassembled WGS sequence"/>
</dbReference>
<gene>
    <name evidence="1" type="ORF">PSHT_06918</name>
</gene>
<dbReference type="AlphaFoldDB" id="A0A2S4W2I1"/>
<evidence type="ECO:0000313" key="2">
    <source>
        <dbReference type="Proteomes" id="UP000238274"/>
    </source>
</evidence>
<comment type="caution">
    <text evidence="1">The sequence shown here is derived from an EMBL/GenBank/DDBJ whole genome shotgun (WGS) entry which is preliminary data.</text>
</comment>
<proteinExistence type="predicted"/>
<dbReference type="VEuPathDB" id="FungiDB:PSHT_06918"/>
<keyword evidence="2" id="KW-1185">Reference proteome</keyword>
<name>A0A2S4W2I1_9BASI</name>